<dbReference type="GO" id="GO:0016787">
    <property type="term" value="F:hydrolase activity"/>
    <property type="evidence" value="ECO:0007669"/>
    <property type="project" value="UniProtKB-KW"/>
</dbReference>
<dbReference type="GO" id="GO:0005524">
    <property type="term" value="F:ATP binding"/>
    <property type="evidence" value="ECO:0007669"/>
    <property type="project" value="UniProtKB-KW"/>
</dbReference>
<comment type="caution">
    <text evidence="7">The sequence shown here is derived from an EMBL/GenBank/DDBJ whole genome shotgun (WGS) entry which is preliminary data.</text>
</comment>
<dbReference type="PANTHER" id="PTHR13710">
    <property type="entry name" value="DNA HELICASE RECQ FAMILY MEMBER"/>
    <property type="match status" value="1"/>
</dbReference>
<dbReference type="PROSITE" id="PS51194">
    <property type="entry name" value="HELICASE_CTER"/>
    <property type="match status" value="1"/>
</dbReference>
<keyword evidence="8" id="KW-1185">Reference proteome</keyword>
<dbReference type="GO" id="GO:0003676">
    <property type="term" value="F:nucleic acid binding"/>
    <property type="evidence" value="ECO:0007669"/>
    <property type="project" value="InterPro"/>
</dbReference>
<protein>
    <recommendedName>
        <fullName evidence="5">DNA 3'-5' helicase</fullName>
        <ecNumber evidence="5">5.6.2.4</ecNumber>
    </recommendedName>
</protein>
<name>A0A8H6HN16_9AGAR</name>
<dbReference type="EC" id="5.6.2.4" evidence="5"/>
<dbReference type="InterPro" id="IPR011545">
    <property type="entry name" value="DEAD/DEAH_box_helicase_dom"/>
</dbReference>
<evidence type="ECO:0000256" key="5">
    <source>
        <dbReference type="ARBA" id="ARBA00034808"/>
    </source>
</evidence>
<dbReference type="SUPFAM" id="SSF52540">
    <property type="entry name" value="P-loop containing nucleoside triphosphate hydrolases"/>
    <property type="match status" value="1"/>
</dbReference>
<evidence type="ECO:0000256" key="2">
    <source>
        <dbReference type="ARBA" id="ARBA00022741"/>
    </source>
</evidence>
<accession>A0A8H6HN16</accession>
<dbReference type="OrthoDB" id="5952536at2759"/>
<feature type="domain" description="Helicase C-terminal" evidence="6">
    <location>
        <begin position="307"/>
        <end position="460"/>
    </location>
</feature>
<keyword evidence="7" id="KW-0378">Hydrolase</keyword>
<evidence type="ECO:0000256" key="1">
    <source>
        <dbReference type="ARBA" id="ARBA00005446"/>
    </source>
</evidence>
<gene>
    <name evidence="7" type="ORF">DFP72DRAFT_1073282</name>
</gene>
<comment type="catalytic activity">
    <reaction evidence="4">
        <text>Couples ATP hydrolysis with the unwinding of duplex DNA by translocating in the 3'-5' direction.</text>
        <dbReference type="EC" id="5.6.2.4"/>
    </reaction>
</comment>
<dbReference type="GO" id="GO:0009378">
    <property type="term" value="F:four-way junction helicase activity"/>
    <property type="evidence" value="ECO:0007669"/>
    <property type="project" value="TreeGrafter"/>
</dbReference>
<evidence type="ECO:0000313" key="8">
    <source>
        <dbReference type="Proteomes" id="UP000521943"/>
    </source>
</evidence>
<comment type="similarity">
    <text evidence="1">Belongs to the helicase family. RecQ subfamily.</text>
</comment>
<dbReference type="InterPro" id="IPR001650">
    <property type="entry name" value="Helicase_C-like"/>
</dbReference>
<dbReference type="GO" id="GO:0043138">
    <property type="term" value="F:3'-5' DNA helicase activity"/>
    <property type="evidence" value="ECO:0007669"/>
    <property type="project" value="UniProtKB-EC"/>
</dbReference>
<evidence type="ECO:0000256" key="3">
    <source>
        <dbReference type="ARBA" id="ARBA00022840"/>
    </source>
</evidence>
<organism evidence="7 8">
    <name type="scientific">Ephemerocybe angulata</name>
    <dbReference type="NCBI Taxonomy" id="980116"/>
    <lineage>
        <taxon>Eukaryota</taxon>
        <taxon>Fungi</taxon>
        <taxon>Dikarya</taxon>
        <taxon>Basidiomycota</taxon>
        <taxon>Agaricomycotina</taxon>
        <taxon>Agaricomycetes</taxon>
        <taxon>Agaricomycetidae</taxon>
        <taxon>Agaricales</taxon>
        <taxon>Agaricineae</taxon>
        <taxon>Psathyrellaceae</taxon>
        <taxon>Ephemerocybe</taxon>
    </lineage>
</organism>
<dbReference type="Gene3D" id="3.40.50.300">
    <property type="entry name" value="P-loop containing nucleotide triphosphate hydrolases"/>
    <property type="match status" value="2"/>
</dbReference>
<evidence type="ECO:0000259" key="6">
    <source>
        <dbReference type="PROSITE" id="PS51194"/>
    </source>
</evidence>
<dbReference type="GO" id="GO:0005694">
    <property type="term" value="C:chromosome"/>
    <property type="evidence" value="ECO:0007669"/>
    <property type="project" value="TreeGrafter"/>
</dbReference>
<reference evidence="7 8" key="1">
    <citation type="submission" date="2020-07" db="EMBL/GenBank/DDBJ databases">
        <title>Comparative genomics of pyrophilous fungi reveals a link between fire events and developmental genes.</title>
        <authorList>
            <consortium name="DOE Joint Genome Institute"/>
            <person name="Steindorff A.S."/>
            <person name="Carver A."/>
            <person name="Calhoun S."/>
            <person name="Stillman K."/>
            <person name="Liu H."/>
            <person name="Lipzen A."/>
            <person name="Pangilinan J."/>
            <person name="Labutti K."/>
            <person name="Bruns T.D."/>
            <person name="Grigoriev I.V."/>
        </authorList>
    </citation>
    <scope>NUCLEOTIDE SEQUENCE [LARGE SCALE GENOMIC DNA]</scope>
    <source>
        <strain evidence="7 8">CBS 144469</strain>
    </source>
</reference>
<evidence type="ECO:0000313" key="7">
    <source>
        <dbReference type="EMBL" id="KAF6749456.1"/>
    </source>
</evidence>
<dbReference type="GO" id="GO:0000724">
    <property type="term" value="P:double-strand break repair via homologous recombination"/>
    <property type="evidence" value="ECO:0007669"/>
    <property type="project" value="TreeGrafter"/>
</dbReference>
<dbReference type="Pfam" id="PF00271">
    <property type="entry name" value="Helicase_C"/>
    <property type="match status" value="1"/>
</dbReference>
<dbReference type="AlphaFoldDB" id="A0A8H6HN16"/>
<dbReference type="SMART" id="SM00490">
    <property type="entry name" value="HELICc"/>
    <property type="match status" value="1"/>
</dbReference>
<evidence type="ECO:0000256" key="4">
    <source>
        <dbReference type="ARBA" id="ARBA00034617"/>
    </source>
</evidence>
<keyword evidence="2" id="KW-0547">Nucleotide-binding</keyword>
<keyword evidence="3" id="KW-0067">ATP-binding</keyword>
<dbReference type="EMBL" id="JACGCI010000063">
    <property type="protein sequence ID" value="KAF6749456.1"/>
    <property type="molecule type" value="Genomic_DNA"/>
</dbReference>
<dbReference type="GO" id="GO:0005737">
    <property type="term" value="C:cytoplasm"/>
    <property type="evidence" value="ECO:0007669"/>
    <property type="project" value="TreeGrafter"/>
</dbReference>
<dbReference type="Proteomes" id="UP000521943">
    <property type="component" value="Unassembled WGS sequence"/>
</dbReference>
<dbReference type="InterPro" id="IPR027417">
    <property type="entry name" value="P-loop_NTPase"/>
</dbReference>
<dbReference type="Pfam" id="PF00270">
    <property type="entry name" value="DEAD"/>
    <property type="match status" value="1"/>
</dbReference>
<proteinExistence type="inferred from homology"/>
<dbReference type="PANTHER" id="PTHR13710:SF154">
    <property type="entry name" value="RECQ HELICASE, PUTATIVE (AFU_ORTHOLOGUE AFUA_6G14720)-RELATED"/>
    <property type="match status" value="1"/>
</dbReference>
<sequence>MASGPPTVAQHLEILRRSSHADLLSLISQIGPELHDKLPRSYVESLPEVDQTICLRAALVLWATRGGGYVPREMQLRAILGDRHRQDVNVTAGTGSGKTLPIALNILLDDPAHQYITITFSPLKRLQESQRLEFEELFGIPTAVINDTTPRDPTWWNENVWNNRRKVPGRRRHLLVTVEQAFKSREGHFPPLYLLLRNPYFARRIVRVSVDEVHSVYTSGTPLYGLPAFRPAWARLPEVKALIPKSVNWSFYTATLPPHIRKVLIQTLIPSKDFVDIFITTNRKNLVYATHCMVKSMDELRNYRCFIRNPFVLDAQPHILIFVDNVNLTTRISSYLRSLLPSGLSGREKIVMHYNSQMSEEYLQSAHQEFTDPKGKCRILVTTSGQSVGVDFPNVEIVCNVGIPPTGVDAIQRGGRGGRQPGSQALFVIFHEPFANEIDLGEYKGRGIDLNDPDRPRNKLKTSSNRRDRAPYFMTQLIQSSECIRRQLNKNYLNDESDESLSFSNKWGLCCDRDHAFDHPEFDLTSLLPGQIFTLEDLEKSKAAEAEVKKTRNKFRPTAERGYLEYEVNKWLRATHKADPLRSFRNPHLILSDDERRTLDARMTKNG</sequence>